<dbReference type="PANTHER" id="PTHR43436">
    <property type="entry name" value="ARAC-FAMILY TRANSCRIPTIONAL REGULATOR"/>
    <property type="match status" value="1"/>
</dbReference>
<sequence>MAVFEEALKYFPDIPDGITYCPVKGVHYFQESFHRNAEPSVYPAGLCIMFSGAKILSMDDISFQYTGGEYVVCSMTMPLNCEICANDEEPVKGIFIGFTISEIRDLVEEMGLIDSFQKMDLKVVPQPFGPSVMSDSFRGAILRFLECLRNEQDARILGETLKREVLYRALTGEQSELLYKIALNSGPLALVSNIIGIIQNNYNKDLDINKLAEDAHLSVSSFYRIFRQITSDTPIQYIKKLRLNRAKDLIVSKNVKAYVAAFEVGYESVSQFSREFKRYFGVTPAAFKVN</sequence>
<dbReference type="PROSITE" id="PS01124">
    <property type="entry name" value="HTH_ARAC_FAMILY_2"/>
    <property type="match status" value="1"/>
</dbReference>
<dbReference type="Proteomes" id="UP000242432">
    <property type="component" value="Unassembled WGS sequence"/>
</dbReference>
<keyword evidence="5" id="KW-1185">Reference proteome</keyword>
<evidence type="ECO:0000313" key="4">
    <source>
        <dbReference type="EMBL" id="SKA62648.1"/>
    </source>
</evidence>
<dbReference type="SUPFAM" id="SSF46689">
    <property type="entry name" value="Homeodomain-like"/>
    <property type="match status" value="2"/>
</dbReference>
<evidence type="ECO:0000259" key="3">
    <source>
        <dbReference type="PROSITE" id="PS01124"/>
    </source>
</evidence>
<evidence type="ECO:0000256" key="2">
    <source>
        <dbReference type="ARBA" id="ARBA00023163"/>
    </source>
</evidence>
<dbReference type="InterPro" id="IPR009057">
    <property type="entry name" value="Homeodomain-like_sf"/>
</dbReference>
<organism evidence="4 5">
    <name type="scientific">Succinivibrio dextrinosolvens DSM 3072</name>
    <dbReference type="NCBI Taxonomy" id="1123324"/>
    <lineage>
        <taxon>Bacteria</taxon>
        <taxon>Pseudomonadati</taxon>
        <taxon>Pseudomonadota</taxon>
        <taxon>Gammaproteobacteria</taxon>
        <taxon>Aeromonadales</taxon>
        <taxon>Succinivibrionaceae</taxon>
        <taxon>Succinivibrio</taxon>
    </lineage>
</organism>
<evidence type="ECO:0000313" key="5">
    <source>
        <dbReference type="Proteomes" id="UP000242432"/>
    </source>
</evidence>
<name>A0A1T4VCQ2_9GAMM</name>
<gene>
    <name evidence="4" type="ORF">SAMN02745213_01298</name>
</gene>
<dbReference type="InterPro" id="IPR018060">
    <property type="entry name" value="HTH_AraC"/>
</dbReference>
<feature type="domain" description="HTH araC/xylS-type" evidence="3">
    <location>
        <begin position="192"/>
        <end position="290"/>
    </location>
</feature>
<dbReference type="GO" id="GO:0043565">
    <property type="term" value="F:sequence-specific DNA binding"/>
    <property type="evidence" value="ECO:0007669"/>
    <property type="project" value="InterPro"/>
</dbReference>
<dbReference type="Pfam" id="PF12833">
    <property type="entry name" value="HTH_18"/>
    <property type="match status" value="1"/>
</dbReference>
<dbReference type="EMBL" id="FUXX01000019">
    <property type="protein sequence ID" value="SKA62648.1"/>
    <property type="molecule type" value="Genomic_DNA"/>
</dbReference>
<dbReference type="Gene3D" id="1.10.10.60">
    <property type="entry name" value="Homeodomain-like"/>
    <property type="match status" value="2"/>
</dbReference>
<dbReference type="RefSeq" id="WP_078928777.1">
    <property type="nucleotide sequence ID" value="NZ_FUXX01000019.1"/>
</dbReference>
<dbReference type="PANTHER" id="PTHR43436:SF1">
    <property type="entry name" value="TRANSCRIPTIONAL REGULATORY PROTEIN"/>
    <property type="match status" value="1"/>
</dbReference>
<dbReference type="Pfam" id="PF06719">
    <property type="entry name" value="AraC_N"/>
    <property type="match status" value="1"/>
</dbReference>
<keyword evidence="2" id="KW-0804">Transcription</keyword>
<protein>
    <submittedName>
        <fullName evidence="4">AraC-type DNA-binding protein</fullName>
    </submittedName>
</protein>
<reference evidence="5" key="1">
    <citation type="submission" date="2017-02" db="EMBL/GenBank/DDBJ databases">
        <authorList>
            <person name="Varghese N."/>
            <person name="Submissions S."/>
        </authorList>
    </citation>
    <scope>NUCLEOTIDE SEQUENCE [LARGE SCALE GENOMIC DNA]</scope>
    <source>
        <strain evidence="5">DSM 3072</strain>
    </source>
</reference>
<keyword evidence="4" id="KW-0238">DNA-binding</keyword>
<accession>A0A1T4VCQ2</accession>
<evidence type="ECO:0000256" key="1">
    <source>
        <dbReference type="ARBA" id="ARBA00023015"/>
    </source>
</evidence>
<dbReference type="SMART" id="SM00342">
    <property type="entry name" value="HTH_ARAC"/>
    <property type="match status" value="1"/>
</dbReference>
<dbReference type="AlphaFoldDB" id="A0A1T4VCQ2"/>
<dbReference type="STRING" id="83771.SAMN02910357_00859"/>
<proteinExistence type="predicted"/>
<dbReference type="InterPro" id="IPR009594">
    <property type="entry name" value="Tscrpt_reg_HTH_AraC_N"/>
</dbReference>
<keyword evidence="1" id="KW-0805">Transcription regulation</keyword>
<dbReference type="GO" id="GO:0003700">
    <property type="term" value="F:DNA-binding transcription factor activity"/>
    <property type="evidence" value="ECO:0007669"/>
    <property type="project" value="InterPro"/>
</dbReference>